<dbReference type="InterPro" id="IPR001876">
    <property type="entry name" value="Znf_RanBP2"/>
</dbReference>
<feature type="domain" description="RanBP2-type" evidence="12">
    <location>
        <begin position="55"/>
        <end position="84"/>
    </location>
</feature>
<dbReference type="AlphaFoldDB" id="T1EH52"/>
<dbReference type="FunFam" id="4.10.1060.10:FF:000004">
    <property type="entry name" value="Zinc finger Ran-binding domain-containing protein 2"/>
    <property type="match status" value="1"/>
</dbReference>
<keyword evidence="6 11" id="KW-0863">Zinc-finger</keyword>
<dbReference type="GO" id="GO:0003723">
    <property type="term" value="F:RNA binding"/>
    <property type="evidence" value="ECO:0007669"/>
    <property type="project" value="UniProtKB-KW"/>
</dbReference>
<dbReference type="OMA" id="NWARRTH"/>
<protein>
    <recommendedName>
        <fullName evidence="2">Zinc finger Ran-binding domain-containing protein 2</fullName>
    </recommendedName>
</protein>
<dbReference type="GeneID" id="20195902"/>
<comment type="similarity">
    <text evidence="10">Belongs to the ZRANB2 family.</text>
</comment>
<keyword evidence="4" id="KW-0479">Metal-binding</keyword>
<keyword evidence="15" id="KW-1185">Reference proteome</keyword>
<keyword evidence="7" id="KW-0862">Zinc</keyword>
<dbReference type="SUPFAM" id="SSF90209">
    <property type="entry name" value="Ran binding protein zinc finger-like"/>
    <property type="match status" value="2"/>
</dbReference>
<dbReference type="PIRSF" id="PIRSF037956">
    <property type="entry name" value="UCP037956_ZnF_Ran"/>
    <property type="match status" value="1"/>
</dbReference>
<keyword evidence="5" id="KW-0677">Repeat</keyword>
<dbReference type="RefSeq" id="XP_009012039.1">
    <property type="nucleotide sequence ID" value="XM_009013791.1"/>
</dbReference>
<organism evidence="14 15">
    <name type="scientific">Helobdella robusta</name>
    <name type="common">Californian leech</name>
    <dbReference type="NCBI Taxonomy" id="6412"/>
    <lineage>
        <taxon>Eukaryota</taxon>
        <taxon>Metazoa</taxon>
        <taxon>Spiralia</taxon>
        <taxon>Lophotrochozoa</taxon>
        <taxon>Annelida</taxon>
        <taxon>Clitellata</taxon>
        <taxon>Hirudinea</taxon>
        <taxon>Rhynchobdellida</taxon>
        <taxon>Glossiphoniidae</taxon>
        <taxon>Helobdella</taxon>
    </lineage>
</organism>
<evidence type="ECO:0000256" key="4">
    <source>
        <dbReference type="ARBA" id="ARBA00022723"/>
    </source>
</evidence>
<evidence type="ECO:0000256" key="11">
    <source>
        <dbReference type="PROSITE-ProRule" id="PRU00322"/>
    </source>
</evidence>
<dbReference type="STRING" id="6412.T1EH52"/>
<dbReference type="SMART" id="SM00547">
    <property type="entry name" value="ZnF_RBZ"/>
    <property type="match status" value="2"/>
</dbReference>
<sequence length="165" mass="18906">EGDWVCGEAKCGNINFARRSKCNRCGKEKDEGIEIKKQGTEIGKLMAEKSHGLFSADDWQCKTCGNVNWARRSQCNVCNTPKFSKAEKRTGYGGGYMERDEVIEYKERNDSDDEFDEFGRKKKKFRGSVQGSSSILQDCADKDLDKEENVKKTIDQRNKYEEDED</sequence>
<feature type="domain" description="RanBP2-type" evidence="12">
    <location>
        <begin position="1"/>
        <end position="31"/>
    </location>
</feature>
<evidence type="ECO:0000259" key="12">
    <source>
        <dbReference type="PROSITE" id="PS50199"/>
    </source>
</evidence>
<dbReference type="PANTHER" id="PTHR12999:SF17">
    <property type="entry name" value="ZINC FINGER RAN-BINDING DOMAIN-CONTAINING PROTEIN 2"/>
    <property type="match status" value="1"/>
</dbReference>
<evidence type="ECO:0000256" key="7">
    <source>
        <dbReference type="ARBA" id="ARBA00022833"/>
    </source>
</evidence>
<dbReference type="EMBL" id="KB095905">
    <property type="protein sequence ID" value="ESO10225.1"/>
    <property type="molecule type" value="Genomic_DNA"/>
</dbReference>
<evidence type="ECO:0000313" key="14">
    <source>
        <dbReference type="EnsemblMetazoa" id="HelroP125254"/>
    </source>
</evidence>
<dbReference type="Pfam" id="PF00641">
    <property type="entry name" value="Zn_ribbon_RanBP"/>
    <property type="match status" value="2"/>
</dbReference>
<name>T1EH52_HELRO</name>
<evidence type="ECO:0000256" key="9">
    <source>
        <dbReference type="ARBA" id="ARBA00023242"/>
    </source>
</evidence>
<dbReference type="PROSITE" id="PS01358">
    <property type="entry name" value="ZF_RANBP2_1"/>
    <property type="match status" value="2"/>
</dbReference>
<dbReference type="InterPro" id="IPR036443">
    <property type="entry name" value="Znf_RanBP2_sf"/>
</dbReference>
<dbReference type="EMBL" id="AMQM01002897">
    <property type="status" value="NOT_ANNOTATED_CDS"/>
    <property type="molecule type" value="Genomic_DNA"/>
</dbReference>
<dbReference type="eggNOG" id="KOG1995">
    <property type="taxonomic scope" value="Eukaryota"/>
</dbReference>
<evidence type="ECO:0000256" key="6">
    <source>
        <dbReference type="ARBA" id="ARBA00022771"/>
    </source>
</evidence>
<gene>
    <name evidence="14" type="primary">20195902</name>
    <name evidence="13" type="ORF">HELRODRAFT_125254</name>
</gene>
<dbReference type="CTD" id="20195902"/>
<dbReference type="HOGENOM" id="CLU_061048_1_0_1"/>
<evidence type="ECO:0000256" key="5">
    <source>
        <dbReference type="ARBA" id="ARBA00022737"/>
    </source>
</evidence>
<accession>T1EH52</accession>
<dbReference type="GO" id="GO:0006396">
    <property type="term" value="P:RNA processing"/>
    <property type="evidence" value="ECO:0007669"/>
    <property type="project" value="InterPro"/>
</dbReference>
<reference evidence="13 15" key="2">
    <citation type="journal article" date="2013" name="Nature">
        <title>Insights into bilaterian evolution from three spiralian genomes.</title>
        <authorList>
            <person name="Simakov O."/>
            <person name="Marletaz F."/>
            <person name="Cho S.J."/>
            <person name="Edsinger-Gonzales E."/>
            <person name="Havlak P."/>
            <person name="Hellsten U."/>
            <person name="Kuo D.H."/>
            <person name="Larsson T."/>
            <person name="Lv J."/>
            <person name="Arendt D."/>
            <person name="Savage R."/>
            <person name="Osoegawa K."/>
            <person name="de Jong P."/>
            <person name="Grimwood J."/>
            <person name="Chapman J.A."/>
            <person name="Shapiro H."/>
            <person name="Aerts A."/>
            <person name="Otillar R.P."/>
            <person name="Terry A.Y."/>
            <person name="Boore J.L."/>
            <person name="Grigoriev I.V."/>
            <person name="Lindberg D.R."/>
            <person name="Seaver E.C."/>
            <person name="Weisblat D.A."/>
            <person name="Putnam N.H."/>
            <person name="Rokhsar D.S."/>
        </authorList>
    </citation>
    <scope>NUCLEOTIDE SEQUENCE</scope>
</reference>
<dbReference type="GO" id="GO:0005634">
    <property type="term" value="C:nucleus"/>
    <property type="evidence" value="ECO:0007669"/>
    <property type="project" value="UniProtKB-SubCell"/>
</dbReference>
<evidence type="ECO:0000313" key="15">
    <source>
        <dbReference type="Proteomes" id="UP000015101"/>
    </source>
</evidence>
<dbReference type="InParanoid" id="T1EH52"/>
<keyword evidence="9" id="KW-0539">Nucleus</keyword>
<keyword evidence="8" id="KW-0694">RNA-binding</keyword>
<evidence type="ECO:0000313" key="13">
    <source>
        <dbReference type="EMBL" id="ESO10225.1"/>
    </source>
</evidence>
<dbReference type="GO" id="GO:0001530">
    <property type="term" value="F:lipopolysaccharide binding"/>
    <property type="evidence" value="ECO:0000318"/>
    <property type="project" value="GO_Central"/>
</dbReference>
<dbReference type="OrthoDB" id="1878647at2759"/>
<evidence type="ECO:0000256" key="8">
    <source>
        <dbReference type="ARBA" id="ARBA00022884"/>
    </source>
</evidence>
<dbReference type="KEGG" id="hro:HELRODRAFT_125254"/>
<keyword evidence="3" id="KW-0597">Phosphoprotein</keyword>
<evidence type="ECO:0000256" key="2">
    <source>
        <dbReference type="ARBA" id="ARBA00017543"/>
    </source>
</evidence>
<evidence type="ECO:0000256" key="10">
    <source>
        <dbReference type="ARBA" id="ARBA00025731"/>
    </source>
</evidence>
<comment type="subcellular location">
    <subcellularLocation>
        <location evidence="1">Nucleus</location>
    </subcellularLocation>
</comment>
<reference evidence="15" key="1">
    <citation type="submission" date="2012-12" db="EMBL/GenBank/DDBJ databases">
        <authorList>
            <person name="Hellsten U."/>
            <person name="Grimwood J."/>
            <person name="Chapman J.A."/>
            <person name="Shapiro H."/>
            <person name="Aerts A."/>
            <person name="Otillar R.P."/>
            <person name="Terry A.Y."/>
            <person name="Boore J.L."/>
            <person name="Simakov O."/>
            <person name="Marletaz F."/>
            <person name="Cho S.-J."/>
            <person name="Edsinger-Gonzales E."/>
            <person name="Havlak P."/>
            <person name="Kuo D.-H."/>
            <person name="Larsson T."/>
            <person name="Lv J."/>
            <person name="Arendt D."/>
            <person name="Savage R."/>
            <person name="Osoegawa K."/>
            <person name="de Jong P."/>
            <person name="Lindberg D.R."/>
            <person name="Seaver E.C."/>
            <person name="Weisblat D.A."/>
            <person name="Putnam N.H."/>
            <person name="Grigoriev I.V."/>
            <person name="Rokhsar D.S."/>
        </authorList>
    </citation>
    <scope>NUCLEOTIDE SEQUENCE</scope>
</reference>
<dbReference type="PANTHER" id="PTHR12999">
    <property type="entry name" value="ZINC FINGER RAN-BINDING DOMAIN-CONTAINING PROTEIN 2 ZRANB2-RELATED"/>
    <property type="match status" value="1"/>
</dbReference>
<proteinExistence type="inferred from homology"/>
<evidence type="ECO:0000256" key="1">
    <source>
        <dbReference type="ARBA" id="ARBA00004123"/>
    </source>
</evidence>
<dbReference type="Proteomes" id="UP000015101">
    <property type="component" value="Unassembled WGS sequence"/>
</dbReference>
<dbReference type="InterPro" id="IPR017337">
    <property type="entry name" value="ZRANB2"/>
</dbReference>
<evidence type="ECO:0000256" key="3">
    <source>
        <dbReference type="ARBA" id="ARBA00022553"/>
    </source>
</evidence>
<dbReference type="PROSITE" id="PS50199">
    <property type="entry name" value="ZF_RANBP2_2"/>
    <property type="match status" value="2"/>
</dbReference>
<reference evidence="14" key="3">
    <citation type="submission" date="2015-06" db="UniProtKB">
        <authorList>
            <consortium name="EnsemblMetazoa"/>
        </authorList>
    </citation>
    <scope>IDENTIFICATION</scope>
</reference>
<dbReference type="GO" id="GO:0008270">
    <property type="term" value="F:zinc ion binding"/>
    <property type="evidence" value="ECO:0007669"/>
    <property type="project" value="UniProtKB-KW"/>
</dbReference>
<dbReference type="Gene3D" id="4.10.1060.10">
    <property type="entry name" value="Zinc finger, RanBP2-type"/>
    <property type="match status" value="2"/>
</dbReference>
<dbReference type="EnsemblMetazoa" id="HelroT125254">
    <property type="protein sequence ID" value="HelroP125254"/>
    <property type="gene ID" value="HelroG125254"/>
</dbReference>